<organism evidence="2 3">
    <name type="scientific">Candidatus Avoscillospira stercorigallinarum</name>
    <dbReference type="NCBI Taxonomy" id="2840708"/>
    <lineage>
        <taxon>Bacteria</taxon>
        <taxon>Bacillati</taxon>
        <taxon>Bacillota</taxon>
        <taxon>Clostridia</taxon>
        <taxon>Eubacteriales</taxon>
        <taxon>Oscillospiraceae</taxon>
        <taxon>Oscillospiraceae incertae sedis</taxon>
        <taxon>Candidatus Avoscillospira</taxon>
    </lineage>
</organism>
<gene>
    <name evidence="2" type="ORF">IAA67_05490</name>
</gene>
<sequence length="212" mass="22775">MRLKLWTRDGLQYTGLTVGVAAFYTLMITLQQSLSWEDILAVFPLYLSLMGGLMAVVCAMTVHRVQLHVAISLGLTRRESRLGIHLLRLIPAVAVSVLAAVLAAVGRNPMAAPWQLLVISLGLQLFCGALGTVLGLVHVKWGKFGTIITVLVAIFAGGLGGFGAVMGMEALGVENLFRGDVLPWLILAFGVLCYGLVQLPEGRTLAHMQVRI</sequence>
<feature type="transmembrane region" description="Helical" evidence="1">
    <location>
        <begin position="181"/>
        <end position="199"/>
    </location>
</feature>
<dbReference type="EMBL" id="DVFN01000083">
    <property type="protein sequence ID" value="HIQ69764.1"/>
    <property type="molecule type" value="Genomic_DNA"/>
</dbReference>
<evidence type="ECO:0000256" key="1">
    <source>
        <dbReference type="SAM" id="Phobius"/>
    </source>
</evidence>
<reference evidence="2" key="1">
    <citation type="submission" date="2020-10" db="EMBL/GenBank/DDBJ databases">
        <authorList>
            <person name="Gilroy R."/>
        </authorList>
    </citation>
    <scope>NUCLEOTIDE SEQUENCE</scope>
    <source>
        <strain evidence="2">ChiSjej2B20-13462</strain>
    </source>
</reference>
<reference evidence="2" key="2">
    <citation type="journal article" date="2021" name="PeerJ">
        <title>Extensive microbial diversity within the chicken gut microbiome revealed by metagenomics and culture.</title>
        <authorList>
            <person name="Gilroy R."/>
            <person name="Ravi A."/>
            <person name="Getino M."/>
            <person name="Pursley I."/>
            <person name="Horton D.L."/>
            <person name="Alikhan N.F."/>
            <person name="Baker D."/>
            <person name="Gharbi K."/>
            <person name="Hall N."/>
            <person name="Watson M."/>
            <person name="Adriaenssens E.M."/>
            <person name="Foster-Nyarko E."/>
            <person name="Jarju S."/>
            <person name="Secka A."/>
            <person name="Antonio M."/>
            <person name="Oren A."/>
            <person name="Chaudhuri R.R."/>
            <person name="La Ragione R."/>
            <person name="Hildebrand F."/>
            <person name="Pallen M.J."/>
        </authorList>
    </citation>
    <scope>NUCLEOTIDE SEQUENCE</scope>
    <source>
        <strain evidence="2">ChiSjej2B20-13462</strain>
    </source>
</reference>
<feature type="transmembrane region" description="Helical" evidence="1">
    <location>
        <begin position="43"/>
        <end position="65"/>
    </location>
</feature>
<keyword evidence="1" id="KW-1133">Transmembrane helix</keyword>
<feature type="transmembrane region" description="Helical" evidence="1">
    <location>
        <begin position="112"/>
        <end position="137"/>
    </location>
</feature>
<feature type="transmembrane region" description="Helical" evidence="1">
    <location>
        <begin position="144"/>
        <end position="166"/>
    </location>
</feature>
<dbReference type="Proteomes" id="UP000886874">
    <property type="component" value="Unassembled WGS sequence"/>
</dbReference>
<protein>
    <submittedName>
        <fullName evidence="2">Uncharacterized protein</fullName>
    </submittedName>
</protein>
<evidence type="ECO:0000313" key="3">
    <source>
        <dbReference type="Proteomes" id="UP000886874"/>
    </source>
</evidence>
<evidence type="ECO:0000313" key="2">
    <source>
        <dbReference type="EMBL" id="HIQ69764.1"/>
    </source>
</evidence>
<keyword evidence="1" id="KW-0812">Transmembrane</keyword>
<feature type="transmembrane region" description="Helical" evidence="1">
    <location>
        <begin position="86"/>
        <end position="106"/>
    </location>
</feature>
<dbReference type="AlphaFoldDB" id="A0A9D0Z5Y6"/>
<accession>A0A9D0Z5Y6</accession>
<keyword evidence="1" id="KW-0472">Membrane</keyword>
<feature type="transmembrane region" description="Helical" evidence="1">
    <location>
        <begin position="12"/>
        <end position="31"/>
    </location>
</feature>
<comment type="caution">
    <text evidence="2">The sequence shown here is derived from an EMBL/GenBank/DDBJ whole genome shotgun (WGS) entry which is preliminary data.</text>
</comment>
<name>A0A9D0Z5Y6_9FIRM</name>
<proteinExistence type="predicted"/>